<dbReference type="EMBL" id="VRSX01000001">
    <property type="protein sequence ID" value="TXK15529.1"/>
    <property type="molecule type" value="Genomic_DNA"/>
</dbReference>
<dbReference type="OrthoDB" id="5044126at2"/>
<dbReference type="AlphaFoldDB" id="A0A5C8IA51"/>
<gene>
    <name evidence="2" type="ORF">FVP74_03850</name>
</gene>
<name>A0A5C8IA51_9MICO</name>
<evidence type="ECO:0000313" key="2">
    <source>
        <dbReference type="EMBL" id="TXK15529.1"/>
    </source>
</evidence>
<proteinExistence type="predicted"/>
<feature type="transmembrane region" description="Helical" evidence="1">
    <location>
        <begin position="220"/>
        <end position="239"/>
    </location>
</feature>
<dbReference type="RefSeq" id="WP_147050123.1">
    <property type="nucleotide sequence ID" value="NZ_BKAH01000005.1"/>
</dbReference>
<protein>
    <submittedName>
        <fullName evidence="2">Uncharacterized protein</fullName>
    </submittedName>
</protein>
<evidence type="ECO:0000313" key="3">
    <source>
        <dbReference type="Proteomes" id="UP000321949"/>
    </source>
</evidence>
<keyword evidence="3" id="KW-1185">Reference proteome</keyword>
<keyword evidence="1" id="KW-0472">Membrane</keyword>
<dbReference type="Proteomes" id="UP000321949">
    <property type="component" value="Unassembled WGS sequence"/>
</dbReference>
<organism evidence="2 3">
    <name type="scientific">Microbacterium saccharophilum</name>
    <dbReference type="NCBI Taxonomy" id="1213358"/>
    <lineage>
        <taxon>Bacteria</taxon>
        <taxon>Bacillati</taxon>
        <taxon>Actinomycetota</taxon>
        <taxon>Actinomycetes</taxon>
        <taxon>Micrococcales</taxon>
        <taxon>Microbacteriaceae</taxon>
        <taxon>Microbacterium</taxon>
    </lineage>
</organism>
<comment type="caution">
    <text evidence="2">The sequence shown here is derived from an EMBL/GenBank/DDBJ whole genome shotgun (WGS) entry which is preliminary data.</text>
</comment>
<keyword evidence="1" id="KW-1133">Transmembrane helix</keyword>
<sequence>MERSPAGRHIEELEGDGATITRRGRRIESIGRQMVQSADVLQDLVDGDDQRGKAIEKIREIVGDTYVELRRAGEMYEPTGPVLVDYGRAVSEVQPLIRTAVSACRQAWADYAAAPHHPTALLSLEAFPDLAESRQEDNERKEELYDDWVLEARAFDRHYDTWEDAFDAAVTGIGDVLDGAIKDSFWDNVDGVVAVVLEVLGWVSLVIAIAGIIIGGPIFALIGAVLGVATLLLTAYQVLRDDAGMDKLIIAIVGVIPFGKVGKLFQGRTGLISFGGDMVTAFRPSAWSAAGGQLRNMSILSRFAGGGLNGASAAFRGLWSMNNPAGAGDIMCRFMFGRNSAGLTDLAETVGGSINGWCTSSTLSAAWEGGYMMISGAWGVGDKIATWTGNKDQKPSSMFPWVGALL</sequence>
<evidence type="ECO:0000256" key="1">
    <source>
        <dbReference type="SAM" id="Phobius"/>
    </source>
</evidence>
<keyword evidence="1" id="KW-0812">Transmembrane</keyword>
<feature type="transmembrane region" description="Helical" evidence="1">
    <location>
        <begin position="192"/>
        <end position="214"/>
    </location>
</feature>
<reference evidence="2 3" key="1">
    <citation type="submission" date="2019-08" db="EMBL/GenBank/DDBJ databases">
        <authorList>
            <person name="Dong K."/>
        </authorList>
    </citation>
    <scope>NUCLEOTIDE SEQUENCE [LARGE SCALE GENOMIC DNA]</scope>
    <source>
        <strain evidence="2 3">K-1</strain>
    </source>
</reference>
<accession>A0A5C8IA51</accession>